<protein>
    <submittedName>
        <fullName evidence="1">Uncharacterized protein</fullName>
    </submittedName>
</protein>
<sequence>MKIYDSLHKTINDHLHILNDRKVLDREKKMNSLNNIYDMISNFFNSSNNEEKENFCTFFLENLYDPLNILINDEFDECRIFVLKIYFLIEKNLNNLLLDNILFKKLKNEDNFVFICTSRLKEDENNKIIEEKEDIRLKIVQFLYTILSRHKNIFINSP</sequence>
<dbReference type="PANTHER" id="PTHR16216:SF2">
    <property type="entry name" value="DYNEIN AXONEMAL ASSEMBLY FACTOR 5"/>
    <property type="match status" value="1"/>
</dbReference>
<dbReference type="Proteomes" id="UP000030656">
    <property type="component" value="Unassembled WGS sequence"/>
</dbReference>
<dbReference type="EMBL" id="KI927911">
    <property type="protein sequence ID" value="ETW30452.1"/>
    <property type="molecule type" value="Genomic_DNA"/>
</dbReference>
<reference evidence="1 2" key="2">
    <citation type="submission" date="2013-02" db="EMBL/GenBank/DDBJ databases">
        <title>The Genome Sequence of Plasmodium falciparum FCH/4.</title>
        <authorList>
            <consortium name="The Broad Institute Genome Sequencing Platform"/>
            <consortium name="The Broad Institute Genome Sequencing Center for Infectious Disease"/>
            <person name="Neafsey D."/>
            <person name="Cheeseman I."/>
            <person name="Volkman S."/>
            <person name="Adams J."/>
            <person name="Walker B."/>
            <person name="Young S.K."/>
            <person name="Zeng Q."/>
            <person name="Gargeya S."/>
            <person name="Fitzgerald M."/>
            <person name="Haas B."/>
            <person name="Abouelleil A."/>
            <person name="Alvarado L."/>
            <person name="Arachchi H.M."/>
            <person name="Berlin A.M."/>
            <person name="Chapman S.B."/>
            <person name="Dewar J."/>
            <person name="Goldberg J."/>
            <person name="Griggs A."/>
            <person name="Gujja S."/>
            <person name="Hansen M."/>
            <person name="Howarth C."/>
            <person name="Imamovic A."/>
            <person name="Larimer J."/>
            <person name="McCowan C."/>
            <person name="Murphy C."/>
            <person name="Neiman D."/>
            <person name="Pearson M."/>
            <person name="Priest M."/>
            <person name="Roberts A."/>
            <person name="Saif S."/>
            <person name="Shea T."/>
            <person name="Sisk P."/>
            <person name="Sykes S."/>
            <person name="Wortman J."/>
            <person name="Nusbaum C."/>
            <person name="Birren B."/>
        </authorList>
    </citation>
    <scope>NUCLEOTIDE SEQUENCE [LARGE SCALE GENOMIC DNA]</scope>
    <source>
        <strain evidence="1 2">FCH/4</strain>
    </source>
</reference>
<evidence type="ECO:0000313" key="1">
    <source>
        <dbReference type="EMBL" id="ETW30452.1"/>
    </source>
</evidence>
<organism evidence="1 2">
    <name type="scientific">Plasmodium falciparum FCH/4</name>
    <dbReference type="NCBI Taxonomy" id="1036724"/>
    <lineage>
        <taxon>Eukaryota</taxon>
        <taxon>Sar</taxon>
        <taxon>Alveolata</taxon>
        <taxon>Apicomplexa</taxon>
        <taxon>Aconoidasida</taxon>
        <taxon>Haemosporida</taxon>
        <taxon>Plasmodiidae</taxon>
        <taxon>Plasmodium</taxon>
        <taxon>Plasmodium (Laverania)</taxon>
    </lineage>
</organism>
<dbReference type="InterPro" id="IPR052623">
    <property type="entry name" value="DAAF5"/>
</dbReference>
<accession>A0A024VPR6</accession>
<gene>
    <name evidence="1" type="ORF">PFFCH_02101</name>
</gene>
<dbReference type="PANTHER" id="PTHR16216">
    <property type="entry name" value="DYNEIN ASSEMBLY FACTOR 5, AXONEMAL"/>
    <property type="match status" value="1"/>
</dbReference>
<reference evidence="1 2" key="1">
    <citation type="submission" date="2013-02" db="EMBL/GenBank/DDBJ databases">
        <title>The Genome Annotation of Plasmodium falciparum FCH/4.</title>
        <authorList>
            <consortium name="The Broad Institute Genome Sequencing Platform"/>
            <consortium name="The Broad Institute Genome Sequencing Center for Infectious Disease"/>
            <person name="Neafsey D."/>
            <person name="Hoffman S."/>
            <person name="Volkman S."/>
            <person name="Rosenthal P."/>
            <person name="Walker B."/>
            <person name="Young S.K."/>
            <person name="Zeng Q."/>
            <person name="Gargeya S."/>
            <person name="Fitzgerald M."/>
            <person name="Haas B."/>
            <person name="Abouelleil A."/>
            <person name="Allen A.W."/>
            <person name="Alvarado L."/>
            <person name="Arachchi H.M."/>
            <person name="Berlin A.M."/>
            <person name="Chapman S.B."/>
            <person name="Gainer-Dewar J."/>
            <person name="Goldberg J."/>
            <person name="Griggs A."/>
            <person name="Gujja S."/>
            <person name="Hansen M."/>
            <person name="Howarth C."/>
            <person name="Imamovic A."/>
            <person name="Ireland A."/>
            <person name="Larimer J."/>
            <person name="McCowan C."/>
            <person name="Murphy C."/>
            <person name="Pearson M."/>
            <person name="Poon T.W."/>
            <person name="Priest M."/>
            <person name="Roberts A."/>
            <person name="Saif S."/>
            <person name="Shea T."/>
            <person name="Sisk P."/>
            <person name="Sykes S."/>
            <person name="Wortman J."/>
            <person name="Nusbaum C."/>
            <person name="Birren B."/>
        </authorList>
    </citation>
    <scope>NUCLEOTIDE SEQUENCE [LARGE SCALE GENOMIC DNA]</scope>
    <source>
        <strain evidence="1 2">FCH/4</strain>
    </source>
</reference>
<proteinExistence type="predicted"/>
<dbReference type="AlphaFoldDB" id="A0A024VPR6"/>
<name>A0A024VPR6_PLAFA</name>
<evidence type="ECO:0000313" key="2">
    <source>
        <dbReference type="Proteomes" id="UP000030656"/>
    </source>
</evidence>